<accession>A0A9P8VIY5</accession>
<evidence type="ECO:0000313" key="3">
    <source>
        <dbReference type="EMBL" id="KAH6693675.1"/>
    </source>
</evidence>
<dbReference type="EMBL" id="JAGSXJ010000003">
    <property type="protein sequence ID" value="KAH6693675.1"/>
    <property type="molecule type" value="Genomic_DNA"/>
</dbReference>
<reference evidence="3" key="1">
    <citation type="journal article" date="2021" name="Nat. Commun.">
        <title>Genetic determinants of endophytism in the Arabidopsis root mycobiome.</title>
        <authorList>
            <person name="Mesny F."/>
            <person name="Miyauchi S."/>
            <person name="Thiergart T."/>
            <person name="Pickel B."/>
            <person name="Atanasova L."/>
            <person name="Karlsson M."/>
            <person name="Huettel B."/>
            <person name="Barry K.W."/>
            <person name="Haridas S."/>
            <person name="Chen C."/>
            <person name="Bauer D."/>
            <person name="Andreopoulos W."/>
            <person name="Pangilinan J."/>
            <person name="LaButti K."/>
            <person name="Riley R."/>
            <person name="Lipzen A."/>
            <person name="Clum A."/>
            <person name="Drula E."/>
            <person name="Henrissat B."/>
            <person name="Kohler A."/>
            <person name="Grigoriev I.V."/>
            <person name="Martin F.M."/>
            <person name="Hacquard S."/>
        </authorList>
    </citation>
    <scope>NUCLEOTIDE SEQUENCE</scope>
    <source>
        <strain evidence="3">MPI-SDFR-AT-0117</strain>
    </source>
</reference>
<organism evidence="3 4">
    <name type="scientific">Plectosphaerella plurivora</name>
    <dbReference type="NCBI Taxonomy" id="936078"/>
    <lineage>
        <taxon>Eukaryota</taxon>
        <taxon>Fungi</taxon>
        <taxon>Dikarya</taxon>
        <taxon>Ascomycota</taxon>
        <taxon>Pezizomycotina</taxon>
        <taxon>Sordariomycetes</taxon>
        <taxon>Hypocreomycetidae</taxon>
        <taxon>Glomerellales</taxon>
        <taxon>Plectosphaerellaceae</taxon>
        <taxon>Plectosphaerella</taxon>
    </lineage>
</organism>
<gene>
    <name evidence="3" type="ORF">F5X68DRAFT_258550</name>
</gene>
<comment type="caution">
    <text evidence="3">The sequence shown here is derived from an EMBL/GenBank/DDBJ whole genome shotgun (WGS) entry which is preliminary data.</text>
</comment>
<evidence type="ECO:0008006" key="5">
    <source>
        <dbReference type="Google" id="ProtNLM"/>
    </source>
</evidence>
<evidence type="ECO:0000313" key="4">
    <source>
        <dbReference type="Proteomes" id="UP000770015"/>
    </source>
</evidence>
<sequence length="415" mass="44674">MKFSGAALLSMSALALATGDYDYGCGDKGYHCDTETITTEVEVTTTSPCPTTEIVYEGGNTYTKTYTKYTTVVEKVPTTVYQTIKKPDQTINEKVYETKTITKEHPVTETKYVGGETVVVVHTETEYIKTYVPVTHYATVEAPDVTQTSKEIAYSTITKEHPVTQTKTVEGEVIVVTYTETEYIKTYVPVTHYETVTGADVTKTADHQETVIITKGEDTTVTKTVPGEVVYVTETCTEYATQVNVITVHVTGPPVHKTTSVYTTVEVSEGSEVTITVPGEVVYETETCTEYATQENVVTVHETGAPVHETTSVYTTVTVSEGSEVVVTKPGEHVIETVHKTITETVHGEPSTVVAPPVVETTEVVETETTTVIPPPATSEPAQVPTDTPVPAGAQQARAPIMAIVVAAAGALAIL</sequence>
<proteinExistence type="predicted"/>
<feature type="region of interest" description="Disordered" evidence="1">
    <location>
        <begin position="373"/>
        <end position="392"/>
    </location>
</feature>
<name>A0A9P8VIY5_9PEZI</name>
<feature type="signal peptide" evidence="2">
    <location>
        <begin position="1"/>
        <end position="19"/>
    </location>
</feature>
<keyword evidence="4" id="KW-1185">Reference proteome</keyword>
<keyword evidence="2" id="KW-0732">Signal</keyword>
<evidence type="ECO:0000256" key="1">
    <source>
        <dbReference type="SAM" id="MobiDB-lite"/>
    </source>
</evidence>
<feature type="chain" id="PRO_5040481279" description="Repetitive proline-rich cell wall protein" evidence="2">
    <location>
        <begin position="20"/>
        <end position="415"/>
    </location>
</feature>
<protein>
    <recommendedName>
        <fullName evidence="5">Repetitive proline-rich cell wall protein</fullName>
    </recommendedName>
</protein>
<dbReference type="OrthoDB" id="3561626at2759"/>
<dbReference type="Proteomes" id="UP000770015">
    <property type="component" value="Unassembled WGS sequence"/>
</dbReference>
<evidence type="ECO:0000256" key="2">
    <source>
        <dbReference type="SAM" id="SignalP"/>
    </source>
</evidence>
<dbReference type="AlphaFoldDB" id="A0A9P8VIY5"/>